<proteinExistence type="predicted"/>
<dbReference type="CDD" id="cd12148">
    <property type="entry name" value="fungal_TF_MHR"/>
    <property type="match status" value="1"/>
</dbReference>
<dbReference type="Proteomes" id="UP000030663">
    <property type="component" value="Unassembled WGS sequence"/>
</dbReference>
<name>X0C803_FUSOX</name>
<dbReference type="PANTHER" id="PTHR47256">
    <property type="entry name" value="ZN(II)2CYS6 TRANSCRIPTION FACTOR (EUROFUNG)-RELATED"/>
    <property type="match status" value="1"/>
</dbReference>
<evidence type="ECO:0000313" key="1">
    <source>
        <dbReference type="EMBL" id="EXK78842.1"/>
    </source>
</evidence>
<evidence type="ECO:0000313" key="2">
    <source>
        <dbReference type="Proteomes" id="UP000030663"/>
    </source>
</evidence>
<protein>
    <recommendedName>
        <fullName evidence="3">Transcription factor domain-containing protein</fullName>
    </recommendedName>
</protein>
<reference evidence="1 2" key="1">
    <citation type="submission" date="2011-11" db="EMBL/GenBank/DDBJ databases">
        <title>The Genome Sequence of Fusarium oxysporum PHW815.</title>
        <authorList>
            <consortium name="The Broad Institute Genome Sequencing Platform"/>
            <person name="Ma L.-J."/>
            <person name="Gale L.R."/>
            <person name="Schwartz D.C."/>
            <person name="Zhou S."/>
            <person name="Corby-Kistler H."/>
            <person name="Young S.K."/>
            <person name="Zeng Q."/>
            <person name="Gargeya S."/>
            <person name="Fitzgerald M."/>
            <person name="Haas B."/>
            <person name="Abouelleil A."/>
            <person name="Alvarado L."/>
            <person name="Arachchi H.M."/>
            <person name="Berlin A."/>
            <person name="Brown A."/>
            <person name="Chapman S.B."/>
            <person name="Chen Z."/>
            <person name="Dunbar C."/>
            <person name="Freedman E."/>
            <person name="Gearin G."/>
            <person name="Goldberg J."/>
            <person name="Griggs A."/>
            <person name="Gujja S."/>
            <person name="Heiman D."/>
            <person name="Howarth C."/>
            <person name="Larson L."/>
            <person name="Lui A."/>
            <person name="MacDonald P.J.P."/>
            <person name="Montmayeur A."/>
            <person name="Murphy C."/>
            <person name="Neiman D."/>
            <person name="Pearson M."/>
            <person name="Priest M."/>
            <person name="Roberts A."/>
            <person name="Saif S."/>
            <person name="Shea T."/>
            <person name="Shenoy N."/>
            <person name="Sisk P."/>
            <person name="Stolte C."/>
            <person name="Sykes S."/>
            <person name="Wortman J."/>
            <person name="Nusbaum C."/>
            <person name="Birren B."/>
        </authorList>
    </citation>
    <scope>NUCLEOTIDE SEQUENCE [LARGE SCALE GENOMIC DNA]</scope>
    <source>
        <strain evidence="1 2">54005</strain>
    </source>
</reference>
<keyword evidence="2" id="KW-1185">Reference proteome</keyword>
<dbReference type="AlphaFoldDB" id="X0C803"/>
<dbReference type="InterPro" id="IPR053187">
    <property type="entry name" value="Notoamide_regulator"/>
</dbReference>
<gene>
    <name evidence="1" type="ORF">FOQG_16508</name>
</gene>
<evidence type="ECO:0008006" key="3">
    <source>
        <dbReference type="Google" id="ProtNLM"/>
    </source>
</evidence>
<accession>X0C803</accession>
<organism evidence="1 2">
    <name type="scientific">Fusarium oxysporum f. sp. raphani 54005</name>
    <dbReference type="NCBI Taxonomy" id="1089458"/>
    <lineage>
        <taxon>Eukaryota</taxon>
        <taxon>Fungi</taxon>
        <taxon>Dikarya</taxon>
        <taxon>Ascomycota</taxon>
        <taxon>Pezizomycotina</taxon>
        <taxon>Sordariomycetes</taxon>
        <taxon>Hypocreomycetidae</taxon>
        <taxon>Hypocreales</taxon>
        <taxon>Nectriaceae</taxon>
        <taxon>Fusarium</taxon>
        <taxon>Fusarium oxysporum species complex</taxon>
    </lineage>
</organism>
<dbReference type="EMBL" id="JH658499">
    <property type="protein sequence ID" value="EXK78842.1"/>
    <property type="molecule type" value="Genomic_DNA"/>
</dbReference>
<dbReference type="PANTHER" id="PTHR47256:SF10">
    <property type="entry name" value="ZN(II)2CYS6 TRANSCRIPTION FACTOR (EUROFUNG)"/>
    <property type="match status" value="1"/>
</dbReference>
<dbReference type="HOGENOM" id="CLU_007003_9_0_1"/>
<sequence length="351" mass="40413">MDVANTCYEQCRKLHLDDLIRKRVSATAGSQEAREAQALSWIGWGFYVHENHVVGPMNRRKTLRKPDIPKLWQGVAQSLPEEESNDYWWFAYPVSLTPQMSFRKKIFEAECDLIEIFEDIMDFLVPRHSDADPFKAPDQVLKLYRRLIALKYSLPEFLQAESSTLPAALQFYVNFDLILMSVLRPFYDVAKDQFGGLDPKATSQFYASHIMSTIWTFRALYTVRHEFLHTLPCSVCAFRVVDDRNSGPMQVETFMKACQLLNEMMERFRLPVDVLAFLKTALKNRRIIQPSSTVGILEAEIEAPGLTMMQYTVAAAAKEQKAHSRSRDPKQVRILTVSDMIVSKEIEITLD</sequence>